<feature type="binding site" evidence="17">
    <location>
        <position position="40"/>
    </location>
    <ligand>
        <name>Zn(2+)</name>
        <dbReference type="ChEBI" id="CHEBI:29105"/>
    </ligand>
</feature>
<evidence type="ECO:0000313" key="20">
    <source>
        <dbReference type="EMBL" id="ETE66973.1"/>
    </source>
</evidence>
<dbReference type="GO" id="GO:0000981">
    <property type="term" value="F:DNA-binding transcription factor activity, RNA polymerase II-specific"/>
    <property type="evidence" value="ECO:0007669"/>
    <property type="project" value="TreeGrafter"/>
</dbReference>
<dbReference type="InterPro" id="IPR011615">
    <property type="entry name" value="p53_DNA-bd"/>
</dbReference>
<comment type="caution">
    <text evidence="20">The sequence shown here is derived from an EMBL/GenBank/DDBJ whole genome shotgun (WGS) entry which is preliminary data.</text>
</comment>
<evidence type="ECO:0000256" key="7">
    <source>
        <dbReference type="ARBA" id="ARBA00022703"/>
    </source>
</evidence>
<evidence type="ECO:0000256" key="6">
    <source>
        <dbReference type="ARBA" id="ARBA00022553"/>
    </source>
</evidence>
<dbReference type="GO" id="GO:0000978">
    <property type="term" value="F:RNA polymerase II cis-regulatory region sequence-specific DNA binding"/>
    <property type="evidence" value="ECO:0007669"/>
    <property type="project" value="TreeGrafter"/>
</dbReference>
<evidence type="ECO:0000256" key="2">
    <source>
        <dbReference type="ARBA" id="ARBA00004496"/>
    </source>
</evidence>
<evidence type="ECO:0000256" key="15">
    <source>
        <dbReference type="ARBA" id="ARBA00023306"/>
    </source>
</evidence>
<keyword evidence="21" id="KW-1185">Reference proteome</keyword>
<keyword evidence="10" id="KW-0805">Transcription regulation</keyword>
<reference evidence="20 21" key="1">
    <citation type="journal article" date="2013" name="Proc. Natl. Acad. Sci. U.S.A.">
        <title>The king cobra genome reveals dynamic gene evolution and adaptation in the snake venom system.</title>
        <authorList>
            <person name="Vonk F.J."/>
            <person name="Casewell N.R."/>
            <person name="Henkel C.V."/>
            <person name="Heimberg A.M."/>
            <person name="Jansen H.J."/>
            <person name="McCleary R.J."/>
            <person name="Kerkkamp H.M."/>
            <person name="Vos R.A."/>
            <person name="Guerreiro I."/>
            <person name="Calvete J.J."/>
            <person name="Wuster W."/>
            <person name="Woods A.E."/>
            <person name="Logan J.M."/>
            <person name="Harrison R.A."/>
            <person name="Castoe T.A."/>
            <person name="de Koning A.P."/>
            <person name="Pollock D.D."/>
            <person name="Yandell M."/>
            <person name="Calderon D."/>
            <person name="Renjifo C."/>
            <person name="Currier R.B."/>
            <person name="Salgado D."/>
            <person name="Pla D."/>
            <person name="Sanz L."/>
            <person name="Hyder A.S."/>
            <person name="Ribeiro J.M."/>
            <person name="Arntzen J.W."/>
            <person name="van den Thillart G.E."/>
            <person name="Boetzer M."/>
            <person name="Pirovano W."/>
            <person name="Dirks R.P."/>
            <person name="Spaink H.P."/>
            <person name="Duboule D."/>
            <person name="McGlinn E."/>
            <person name="Kini R.M."/>
            <person name="Richardson M.K."/>
        </authorList>
    </citation>
    <scope>NUCLEOTIDE SEQUENCE</scope>
    <source>
        <tissue evidence="20">Blood</tissue>
    </source>
</reference>
<dbReference type="OrthoDB" id="5915660at2759"/>
<keyword evidence="5" id="KW-0963">Cytoplasm</keyword>
<keyword evidence="8 17" id="KW-0479">Metal-binding</keyword>
<keyword evidence="15" id="KW-0131">Cell cycle</keyword>
<evidence type="ECO:0000259" key="19">
    <source>
        <dbReference type="Pfam" id="PF00870"/>
    </source>
</evidence>
<keyword evidence="12" id="KW-0010">Activator</keyword>
<evidence type="ECO:0000256" key="10">
    <source>
        <dbReference type="ARBA" id="ARBA00023015"/>
    </source>
</evidence>
<dbReference type="AlphaFoldDB" id="V8NZA3"/>
<keyword evidence="7" id="KW-0053">Apoptosis</keyword>
<sequence>MGKTCKVLVKMAGVPPPGSVVRAMAVYKRSEHMAEVVRRCPHHERHSEHNDGRDGVHHHPVQLHVQQFVHGGHEPAPHSDDPDIGDSTVSVLLPPGLC</sequence>
<name>V8NZA3_OPHHA</name>
<dbReference type="InterPro" id="IPR008967">
    <property type="entry name" value="p53-like_TF_DNA-bd_sf"/>
</dbReference>
<keyword evidence="13" id="KW-0804">Transcription</keyword>
<evidence type="ECO:0000256" key="13">
    <source>
        <dbReference type="ARBA" id="ARBA00023163"/>
    </source>
</evidence>
<dbReference type="InterPro" id="IPR012346">
    <property type="entry name" value="p53/RUNT-type_TF_DNA-bd_sf"/>
</dbReference>
<comment type="cofactor">
    <cofactor evidence="17">
        <name>Zn(2+)</name>
        <dbReference type="ChEBI" id="CHEBI:29105"/>
    </cofactor>
    <text evidence="17">Binds 1 zinc ion per subunit.</text>
</comment>
<dbReference type="GO" id="GO:0005737">
    <property type="term" value="C:cytoplasm"/>
    <property type="evidence" value="ECO:0007669"/>
    <property type="project" value="UniProtKB-SubCell"/>
</dbReference>
<keyword evidence="11" id="KW-0238">DNA-binding</keyword>
<dbReference type="PANTHER" id="PTHR11447">
    <property type="entry name" value="CELLULAR TUMOR ANTIGEN P53"/>
    <property type="match status" value="1"/>
</dbReference>
<evidence type="ECO:0000256" key="18">
    <source>
        <dbReference type="SAM" id="MobiDB-lite"/>
    </source>
</evidence>
<evidence type="ECO:0000256" key="8">
    <source>
        <dbReference type="ARBA" id="ARBA00022723"/>
    </source>
</evidence>
<evidence type="ECO:0000256" key="16">
    <source>
        <dbReference type="ARBA" id="ARBA00031653"/>
    </source>
</evidence>
<protein>
    <recommendedName>
        <fullName evidence="4">Cellular tumor antigen p53</fullName>
    </recommendedName>
    <alternativeName>
        <fullName evidence="16">Tumor suppressor p53</fullName>
    </alternativeName>
</protein>
<evidence type="ECO:0000256" key="11">
    <source>
        <dbReference type="ARBA" id="ARBA00023125"/>
    </source>
</evidence>
<dbReference type="SUPFAM" id="SSF49417">
    <property type="entry name" value="p53-like transcription factors"/>
    <property type="match status" value="1"/>
</dbReference>
<gene>
    <name evidence="20" type="primary">tp53</name>
    <name evidence="20" type="ORF">L345_07234</name>
</gene>
<dbReference type="PANTHER" id="PTHR11447:SF6">
    <property type="entry name" value="CELLULAR TUMOR ANTIGEN P53"/>
    <property type="match status" value="1"/>
</dbReference>
<evidence type="ECO:0000256" key="5">
    <source>
        <dbReference type="ARBA" id="ARBA00022490"/>
    </source>
</evidence>
<dbReference type="GO" id="GO:0006915">
    <property type="term" value="P:apoptotic process"/>
    <property type="evidence" value="ECO:0007669"/>
    <property type="project" value="UniProtKB-KW"/>
</dbReference>
<feature type="compositionally biased region" description="Basic and acidic residues" evidence="18">
    <location>
        <begin position="71"/>
        <end position="81"/>
    </location>
</feature>
<dbReference type="Pfam" id="PF00870">
    <property type="entry name" value="P53"/>
    <property type="match status" value="1"/>
</dbReference>
<organism evidence="20 21">
    <name type="scientific">Ophiophagus hannah</name>
    <name type="common">King cobra</name>
    <name type="synonym">Naja hannah</name>
    <dbReference type="NCBI Taxonomy" id="8665"/>
    <lineage>
        <taxon>Eukaryota</taxon>
        <taxon>Metazoa</taxon>
        <taxon>Chordata</taxon>
        <taxon>Craniata</taxon>
        <taxon>Vertebrata</taxon>
        <taxon>Euteleostomi</taxon>
        <taxon>Lepidosauria</taxon>
        <taxon>Squamata</taxon>
        <taxon>Bifurcata</taxon>
        <taxon>Unidentata</taxon>
        <taxon>Episquamata</taxon>
        <taxon>Toxicofera</taxon>
        <taxon>Serpentes</taxon>
        <taxon>Colubroidea</taxon>
        <taxon>Elapidae</taxon>
        <taxon>Elapinae</taxon>
        <taxon>Ophiophagus</taxon>
    </lineage>
</organism>
<dbReference type="PRINTS" id="PR00386">
    <property type="entry name" value="P53SUPPRESSR"/>
</dbReference>
<keyword evidence="9 17" id="KW-0862">Zinc</keyword>
<dbReference type="InterPro" id="IPR002117">
    <property type="entry name" value="p53_tumour_suppressor"/>
</dbReference>
<comment type="similarity">
    <text evidence="3">Belongs to the p53 family.</text>
</comment>
<feature type="compositionally biased region" description="Basic and acidic residues" evidence="18">
    <location>
        <begin position="45"/>
        <end position="57"/>
    </location>
</feature>
<keyword evidence="14" id="KW-0539">Nucleus</keyword>
<proteinExistence type="inferred from homology"/>
<accession>V8NZA3</accession>
<evidence type="ECO:0000256" key="9">
    <source>
        <dbReference type="ARBA" id="ARBA00022833"/>
    </source>
</evidence>
<dbReference type="Gene3D" id="2.60.40.720">
    <property type="match status" value="1"/>
</dbReference>
<evidence type="ECO:0000256" key="3">
    <source>
        <dbReference type="ARBA" id="ARBA00006167"/>
    </source>
</evidence>
<evidence type="ECO:0000256" key="17">
    <source>
        <dbReference type="PIRSR" id="PIRSR602117-1"/>
    </source>
</evidence>
<feature type="domain" description="p53 DNA-binding" evidence="19">
    <location>
        <begin position="1"/>
        <end position="68"/>
    </location>
</feature>
<feature type="region of interest" description="Disordered" evidence="18">
    <location>
        <begin position="39"/>
        <end position="98"/>
    </location>
</feature>
<evidence type="ECO:0000256" key="4">
    <source>
        <dbReference type="ARBA" id="ARBA00017135"/>
    </source>
</evidence>
<feature type="non-terminal residue" evidence="20">
    <location>
        <position position="1"/>
    </location>
</feature>
<dbReference type="GO" id="GO:0046872">
    <property type="term" value="F:metal ion binding"/>
    <property type="evidence" value="ECO:0007669"/>
    <property type="project" value="UniProtKB-KW"/>
</dbReference>
<evidence type="ECO:0000256" key="12">
    <source>
        <dbReference type="ARBA" id="ARBA00023159"/>
    </source>
</evidence>
<dbReference type="GO" id="GO:0005634">
    <property type="term" value="C:nucleus"/>
    <property type="evidence" value="ECO:0007669"/>
    <property type="project" value="UniProtKB-SubCell"/>
</dbReference>
<keyword evidence="6" id="KW-0597">Phosphoprotein</keyword>
<evidence type="ECO:0000313" key="21">
    <source>
        <dbReference type="Proteomes" id="UP000018936"/>
    </source>
</evidence>
<feature type="binding site" evidence="17">
    <location>
        <position position="43"/>
    </location>
    <ligand>
        <name>Zn(2+)</name>
        <dbReference type="ChEBI" id="CHEBI:29105"/>
    </ligand>
</feature>
<evidence type="ECO:0000256" key="1">
    <source>
        <dbReference type="ARBA" id="ARBA00004123"/>
    </source>
</evidence>
<evidence type="ECO:0000256" key="14">
    <source>
        <dbReference type="ARBA" id="ARBA00023242"/>
    </source>
</evidence>
<dbReference type="EMBL" id="AZIM01001416">
    <property type="protein sequence ID" value="ETE66973.1"/>
    <property type="molecule type" value="Genomic_DNA"/>
</dbReference>
<dbReference type="Proteomes" id="UP000018936">
    <property type="component" value="Unassembled WGS sequence"/>
</dbReference>
<comment type="subcellular location">
    <subcellularLocation>
        <location evidence="2">Cytoplasm</location>
    </subcellularLocation>
    <subcellularLocation>
        <location evidence="1">Nucleus</location>
    </subcellularLocation>
</comment>